<dbReference type="GeneID" id="90954293"/>
<proteinExistence type="predicted"/>
<dbReference type="AlphaFoldDB" id="A0A5M9LRL0"/>
<protein>
    <submittedName>
        <fullName evidence="1">Uncharacterized protein</fullName>
    </submittedName>
</protein>
<dbReference type="RefSeq" id="XP_065965791.1">
    <property type="nucleotide sequence ID" value="XM_066103589.1"/>
</dbReference>
<dbReference type="EMBL" id="NQIK02000001">
    <property type="protein sequence ID" value="KAF7578147.1"/>
    <property type="molecule type" value="Genomic_DNA"/>
</dbReference>
<organism evidence="1 2">
    <name type="scientific">Pyrenophora tritici-repentis</name>
    <dbReference type="NCBI Taxonomy" id="45151"/>
    <lineage>
        <taxon>Eukaryota</taxon>
        <taxon>Fungi</taxon>
        <taxon>Dikarya</taxon>
        <taxon>Ascomycota</taxon>
        <taxon>Pezizomycotina</taxon>
        <taxon>Dothideomycetes</taxon>
        <taxon>Pleosporomycetidae</taxon>
        <taxon>Pleosporales</taxon>
        <taxon>Pleosporineae</taxon>
        <taxon>Pleosporaceae</taxon>
        <taxon>Pyrenophora</taxon>
    </lineage>
</organism>
<accession>A0A5M9LRL0</accession>
<comment type="caution">
    <text evidence="1">The sequence shown here is derived from an EMBL/GenBank/DDBJ whole genome shotgun (WGS) entry which is preliminary data.</text>
</comment>
<gene>
    <name evidence="1" type="ORF">PtrM4_023870</name>
</gene>
<dbReference type="Proteomes" id="UP000245464">
    <property type="component" value="Chromosome 1"/>
</dbReference>
<dbReference type="KEGG" id="ptrr:90954293"/>
<evidence type="ECO:0000313" key="1">
    <source>
        <dbReference type="EMBL" id="KAF7578147.1"/>
    </source>
</evidence>
<name>A0A5M9LRL0_9PLEO</name>
<sequence>MEEEGCAETVGGGGIGEDGATCMELSGVGVVVASAVDEGATGGVDVGSRVADAEDGAAGGVGSEALRDGLVYADDGAAELGTTGAGAADAAGTSGVGDGITVVNDVTIITGGICSDADGDISDELDEADTLAMSKVDEAREGDS</sequence>
<reference evidence="1 2" key="1">
    <citation type="journal article" date="2018" name="BMC Genomics">
        <title>Comparative genomics of the wheat fungal pathogen Pyrenophora tritici-repentis reveals chromosomal variations and genome plasticity.</title>
        <authorList>
            <person name="Moolhuijzen P."/>
            <person name="See P.T."/>
            <person name="Hane J.K."/>
            <person name="Shi G."/>
            <person name="Liu Z."/>
            <person name="Oliver R.P."/>
            <person name="Moffat C.S."/>
        </authorList>
    </citation>
    <scope>NUCLEOTIDE SEQUENCE [LARGE SCALE GENOMIC DNA]</scope>
    <source>
        <strain evidence="1">M4</strain>
    </source>
</reference>
<evidence type="ECO:0000313" key="2">
    <source>
        <dbReference type="Proteomes" id="UP000245464"/>
    </source>
</evidence>